<organism evidence="3 4">
    <name type="scientific">Micromonospora rhizosphaerae</name>
    <dbReference type="NCBI Taxonomy" id="568872"/>
    <lineage>
        <taxon>Bacteria</taxon>
        <taxon>Bacillati</taxon>
        <taxon>Actinomycetota</taxon>
        <taxon>Actinomycetes</taxon>
        <taxon>Micromonosporales</taxon>
        <taxon>Micromonosporaceae</taxon>
        <taxon>Micromonospora</taxon>
    </lineage>
</organism>
<proteinExistence type="predicted"/>
<feature type="compositionally biased region" description="Low complexity" evidence="1">
    <location>
        <begin position="1079"/>
        <end position="1099"/>
    </location>
</feature>
<evidence type="ECO:0000259" key="2">
    <source>
        <dbReference type="Pfam" id="PF25794"/>
    </source>
</evidence>
<dbReference type="InterPro" id="IPR052957">
    <property type="entry name" value="Auxin_embryo_med"/>
</dbReference>
<sequence>MTTFDALSARRSAYVVAARENGFEEGLRRLLADLYPDNAHFIYELLQNAEDAGARHVVFDLRGDGLLVEHDGVRLFDLRDIESITSIGQSTKADDATSIGKFGVGFKAVFAYTQTPVIHSGMHSFAIRDLFVPVVVPGGGRPGWTTFWFPFDRPDKPADRAAAEVAHALRELSGTTLLFLNNITSIASSVFGEEPLRLDRRAIDGNVIEIASSHDMAGPARWYRIAGDVEVDGRSFPVAGAFALEAPPAKPDTAEKPKTRSKGYAVAPVDGQVSIYFPAVKETSGLRFHLHAPFASTVARDSVRDDPGNDALIDGIGSLIAQALPAMRDAALLTDGLLSALPNADDDLPARYEVLRERIIEAFDNEPLTPMAGGGHAPGKRLLRSDRSLREALTVKDVRFLLSLAALDDDEAITGWMLAREGRARAFLDSLDAVDFGPYELSHALGRAARAHENAAQYGSNLRNVPWHLVKQYETWQGWTKWIEAKPDERLRAFYIALGTLAARLKASHPYNLTLAKAPLLRVRDGAMARHVPGKEAYLPTAPGLHVDGLVPDSLLVPDDDGDEATKDVTKGARRALRDFYEHAEVQLWDAAAQLRARFEAYDLHPASVTTRHVDDLRQLKRLLDDDVVEAKAFEGLAFLVAVRRDGERYWAAPRDVYLDQPFIASGLAALYQSHQYRGTPPGRLDPAYASENFDVTGLADSLDVMRGLSVRPADISDNPKFQKSWSRSRQRAYTRVARDWQIPNFELIVATEDEDLLRSLWRTVVFAKASFAEAEFQANMTSPRYALESQLLQSLRHTPWVLDSDGNLRLPTDITVNELAEGLIVPDASPMLQHVGFGRNAAIAVEERRERELQAKALGFESVDVLLEIAEAYQADPESMRAWLRERKNLTLPEGASADPEQRARRAGENAADAPERRSEKRMRTVQIQVPGLQSAARAYLTQMYTNDEGVMVCQVCTSAMPFKVGGDYYFEAVQFVKDSTRDLHENRLALCPTCAAMYRHARDMPLEDLRAALLAHPVGGQSSITIGLMLAGEAAMIRFVGKHAIDLQAALSATKGVQREDDEPEGPLPPDVLRGVATTSAQTSAAPGPATASPPSSGRAHRPAAPSKSSVERPAAPEHLVQPRSAAGAPGPARGKHVTEMVIAVAAGGHLHLVRCSCGLESQPLDDADQAFAYADAHVRREPRPPSLMWKGKPEGPHVAEVITASAGGSKLHFVECSCGYRSWADTDAEKAAAVADLHPYSAKRDAEREKSAAANRKRTAMRNAAAREALKRDPRVYGPIAYDPAHEMVVIPPVQSPHPANFGVRDDSLAAMRGFVLDALARVEQFTDVVEADNRAEARVPVIVNLVPRPDNPHTREAISVARPPTDGGSVVERHMGYLYNHTLKIWGESLHRLAVAASPAPIGCHGWISLRKIKMDAVEQGERLVDLAELEPGDDLWASKYWDADWKVHRHSPFSRTEMLKIGYRIDHIYLDIPLPPHLKKMVDFYVATGATAG</sequence>
<accession>A0A1C6S9J3</accession>
<dbReference type="Gene3D" id="3.30.565.10">
    <property type="entry name" value="Histidine kinase-like ATPase, C-terminal domain"/>
    <property type="match status" value="1"/>
</dbReference>
<evidence type="ECO:0000313" key="3">
    <source>
        <dbReference type="EMBL" id="SCL26129.1"/>
    </source>
</evidence>
<evidence type="ECO:0000256" key="1">
    <source>
        <dbReference type="SAM" id="MobiDB-lite"/>
    </source>
</evidence>
<dbReference type="OrthoDB" id="9776021at2"/>
<feature type="compositionally biased region" description="Basic and acidic residues" evidence="1">
    <location>
        <begin position="901"/>
        <end position="924"/>
    </location>
</feature>
<dbReference type="Pfam" id="PF25794">
    <property type="entry name" value="SACS"/>
    <property type="match status" value="1"/>
</dbReference>
<feature type="region of interest" description="Disordered" evidence="1">
    <location>
        <begin position="1056"/>
        <end position="1136"/>
    </location>
</feature>
<feature type="region of interest" description="Disordered" evidence="1">
    <location>
        <begin position="894"/>
        <end position="925"/>
    </location>
</feature>
<feature type="compositionally biased region" description="Low complexity" evidence="1">
    <location>
        <begin position="1125"/>
        <end position="1135"/>
    </location>
</feature>
<name>A0A1C6S9J3_9ACTN</name>
<feature type="domain" description="Sacsin/Nov" evidence="2">
    <location>
        <begin position="29"/>
        <end position="129"/>
    </location>
</feature>
<dbReference type="Proteomes" id="UP000199413">
    <property type="component" value="Unassembled WGS sequence"/>
</dbReference>
<dbReference type="PANTHER" id="PTHR32387">
    <property type="entry name" value="WU:FJ29H11"/>
    <property type="match status" value="1"/>
</dbReference>
<reference evidence="4" key="1">
    <citation type="submission" date="2016-06" db="EMBL/GenBank/DDBJ databases">
        <authorList>
            <person name="Varghese N."/>
            <person name="Submissions Spin"/>
        </authorList>
    </citation>
    <scope>NUCLEOTIDE SEQUENCE [LARGE SCALE GENOMIC DNA]</scope>
    <source>
        <strain evidence="4">DSM 45431</strain>
    </source>
</reference>
<protein>
    <recommendedName>
        <fullName evidence="2">Sacsin/Nov domain-containing protein</fullName>
    </recommendedName>
</protein>
<dbReference type="STRING" id="568872.GA0070624_3243"/>
<dbReference type="SUPFAM" id="SSF55874">
    <property type="entry name" value="ATPase domain of HSP90 chaperone/DNA topoisomerase II/histidine kinase"/>
    <property type="match status" value="1"/>
</dbReference>
<keyword evidence="4" id="KW-1185">Reference proteome</keyword>
<gene>
    <name evidence="3" type="ORF">GA0070624_3243</name>
</gene>
<dbReference type="RefSeq" id="WP_091341944.1">
    <property type="nucleotide sequence ID" value="NZ_FMHV01000002.1"/>
</dbReference>
<dbReference type="InterPro" id="IPR058210">
    <property type="entry name" value="SACS/Nov_dom"/>
</dbReference>
<dbReference type="NCBIfam" id="NF047352">
    <property type="entry name" value="P_loop_sacsin"/>
    <property type="match status" value="1"/>
</dbReference>
<dbReference type="PANTHER" id="PTHR32387:SF0">
    <property type="entry name" value="PROTEIN NO VEIN"/>
    <property type="match status" value="1"/>
</dbReference>
<dbReference type="EMBL" id="FMHV01000002">
    <property type="protein sequence ID" value="SCL26129.1"/>
    <property type="molecule type" value="Genomic_DNA"/>
</dbReference>
<dbReference type="InterPro" id="IPR036890">
    <property type="entry name" value="HATPase_C_sf"/>
</dbReference>
<evidence type="ECO:0000313" key="4">
    <source>
        <dbReference type="Proteomes" id="UP000199413"/>
    </source>
</evidence>